<proteinExistence type="inferred from homology"/>
<dbReference type="InterPro" id="IPR002347">
    <property type="entry name" value="SDR_fam"/>
</dbReference>
<evidence type="ECO:0000256" key="6">
    <source>
        <dbReference type="ARBA" id="ARBA00066455"/>
    </source>
</evidence>
<evidence type="ECO:0000256" key="2">
    <source>
        <dbReference type="ARBA" id="ARBA00023002"/>
    </source>
</evidence>
<name>A0A1H1UH25_9GAMM</name>
<dbReference type="PRINTS" id="PR00080">
    <property type="entry name" value="SDRFAMILY"/>
</dbReference>
<dbReference type="NCBIfam" id="NF009466">
    <property type="entry name" value="PRK12826.1-2"/>
    <property type="match status" value="1"/>
</dbReference>
<evidence type="ECO:0000256" key="7">
    <source>
        <dbReference type="ARBA" id="ARBA00073443"/>
    </source>
</evidence>
<evidence type="ECO:0000256" key="4">
    <source>
        <dbReference type="ARBA" id="ARBA00050226"/>
    </source>
</evidence>
<comment type="similarity">
    <text evidence="1">Belongs to the short-chain dehydrogenases/reductases (SDR) family.</text>
</comment>
<dbReference type="PROSITE" id="PS00061">
    <property type="entry name" value="ADH_SHORT"/>
    <property type="match status" value="1"/>
</dbReference>
<dbReference type="GO" id="GO:0018511">
    <property type="term" value="F:2,3-dihydroxy-2,3-dihydro-p-cumate dehydrogenase activity"/>
    <property type="evidence" value="ECO:0007669"/>
    <property type="project" value="UniProtKB-EC"/>
</dbReference>
<keyword evidence="9" id="KW-1185">Reference proteome</keyword>
<dbReference type="SUPFAM" id="SSF51735">
    <property type="entry name" value="NAD(P)-binding Rossmann-fold domains"/>
    <property type="match status" value="1"/>
</dbReference>
<keyword evidence="2" id="KW-0560">Oxidoreductase</keyword>
<dbReference type="PANTHER" id="PTHR42879:SF2">
    <property type="entry name" value="3-OXOACYL-[ACYL-CARRIER-PROTEIN] REDUCTASE FABG"/>
    <property type="match status" value="1"/>
</dbReference>
<dbReference type="RefSeq" id="WP_090273899.1">
    <property type="nucleotide sequence ID" value="NZ_LT629748.1"/>
</dbReference>
<sequence length="260" mass="27548">MKIDHHERRVLVTGGSSGLGRAMCLAFAACGAQVAINYRSSGEEAEALVKQIRDDGGTAIAVHADVSNPAAVEVMFEQIDAIWGGIDILVNNAGIDGSRATVWQGRVEEWQNVVDINLNGAYLCARQALRRMIGQQHGVVLNITSVHERIPWGGYSAYAASKAGLSMMAKSMALESAPYGVRVLCLAPGAIQTPINEAVWSDPQGCEDLLQKIPMARIGQPEDVAGVAVFLASDLAAYMTGATIYVDGGMTNYPSFSHGG</sequence>
<organism evidence="8 9">
    <name type="scientific">Halopseudomonas litoralis</name>
    <dbReference type="NCBI Taxonomy" id="797277"/>
    <lineage>
        <taxon>Bacteria</taxon>
        <taxon>Pseudomonadati</taxon>
        <taxon>Pseudomonadota</taxon>
        <taxon>Gammaproteobacteria</taxon>
        <taxon>Pseudomonadales</taxon>
        <taxon>Pseudomonadaceae</taxon>
        <taxon>Halopseudomonas</taxon>
    </lineage>
</organism>
<gene>
    <name evidence="8" type="ORF">SAMN05216198_2590</name>
</gene>
<comment type="catalytic activity">
    <reaction evidence="4">
        <text>(2R,3S)-2,3-dihydroxy-2,3-dihydro-p-cumate + NAD(+) = 2,3-dihydroxy-p-cumate + NADH + H(+)</text>
        <dbReference type="Rhea" id="RHEA:23772"/>
        <dbReference type="ChEBI" id="CHEBI:15378"/>
        <dbReference type="ChEBI" id="CHEBI:36647"/>
        <dbReference type="ChEBI" id="CHEBI:57540"/>
        <dbReference type="ChEBI" id="CHEBI:57945"/>
        <dbReference type="ChEBI" id="CHEBI:58420"/>
        <dbReference type="EC" id="1.3.1.58"/>
    </reaction>
</comment>
<dbReference type="InterPro" id="IPR020904">
    <property type="entry name" value="Sc_DH/Rdtase_CS"/>
</dbReference>
<dbReference type="Gene3D" id="3.40.50.720">
    <property type="entry name" value="NAD(P)-binding Rossmann-like Domain"/>
    <property type="match status" value="1"/>
</dbReference>
<comment type="pathway">
    <text evidence="5">Aromatic compound metabolism; p-cumate degradation; acetaldehyde and pyruvate from p-cumate: step 2/7.</text>
</comment>
<dbReference type="PANTHER" id="PTHR42879">
    <property type="entry name" value="3-OXOACYL-(ACYL-CARRIER-PROTEIN) REDUCTASE"/>
    <property type="match status" value="1"/>
</dbReference>
<dbReference type="EC" id="1.3.1.58" evidence="6"/>
<dbReference type="FunFam" id="3.40.50.720:FF:000173">
    <property type="entry name" value="3-oxoacyl-[acyl-carrier protein] reductase"/>
    <property type="match status" value="1"/>
</dbReference>
<dbReference type="PRINTS" id="PR00081">
    <property type="entry name" value="GDHRDH"/>
</dbReference>
<reference evidence="9" key="1">
    <citation type="submission" date="2016-10" db="EMBL/GenBank/DDBJ databases">
        <authorList>
            <person name="Varghese N."/>
            <person name="Submissions S."/>
        </authorList>
    </citation>
    <scope>NUCLEOTIDE SEQUENCE [LARGE SCALE GENOMIC DNA]</scope>
    <source>
        <strain evidence="9">2SM5</strain>
    </source>
</reference>
<dbReference type="Proteomes" id="UP000243426">
    <property type="component" value="Chromosome I"/>
</dbReference>
<dbReference type="AlphaFoldDB" id="A0A1H1UH25"/>
<dbReference type="Pfam" id="PF13561">
    <property type="entry name" value="adh_short_C2"/>
    <property type="match status" value="1"/>
</dbReference>
<dbReference type="InterPro" id="IPR050259">
    <property type="entry name" value="SDR"/>
</dbReference>
<dbReference type="NCBIfam" id="NF005559">
    <property type="entry name" value="PRK07231.1"/>
    <property type="match status" value="1"/>
</dbReference>
<dbReference type="GO" id="GO:0032787">
    <property type="term" value="P:monocarboxylic acid metabolic process"/>
    <property type="evidence" value="ECO:0007669"/>
    <property type="project" value="UniProtKB-ARBA"/>
</dbReference>
<evidence type="ECO:0000313" key="9">
    <source>
        <dbReference type="Proteomes" id="UP000243426"/>
    </source>
</evidence>
<evidence type="ECO:0000256" key="3">
    <source>
        <dbReference type="ARBA" id="ARBA00042907"/>
    </source>
</evidence>
<protein>
    <recommendedName>
        <fullName evidence="7">2,3-dihydroxy-2,3-dihydro-p-cumate dehydrogenase</fullName>
        <ecNumber evidence="6">1.3.1.58</ecNumber>
    </recommendedName>
    <alternativeName>
        <fullName evidence="3">Biphenyl-2,3-dihydro-2,3-diol dehydrogenase</fullName>
    </alternativeName>
</protein>
<accession>A0A1H1UH25</accession>
<evidence type="ECO:0000313" key="8">
    <source>
        <dbReference type="EMBL" id="SDS71496.1"/>
    </source>
</evidence>
<evidence type="ECO:0000256" key="1">
    <source>
        <dbReference type="ARBA" id="ARBA00006484"/>
    </source>
</evidence>
<dbReference type="STRING" id="797277.SAMN05216198_2590"/>
<dbReference type="EMBL" id="LT629748">
    <property type="protein sequence ID" value="SDS71496.1"/>
    <property type="molecule type" value="Genomic_DNA"/>
</dbReference>
<evidence type="ECO:0000256" key="5">
    <source>
        <dbReference type="ARBA" id="ARBA00060518"/>
    </source>
</evidence>
<dbReference type="InterPro" id="IPR036291">
    <property type="entry name" value="NAD(P)-bd_dom_sf"/>
</dbReference>
<dbReference type="OrthoDB" id="286404at2"/>